<evidence type="ECO:0000256" key="3">
    <source>
        <dbReference type="ARBA" id="ARBA00022741"/>
    </source>
</evidence>
<dbReference type="Pfam" id="PF09439">
    <property type="entry name" value="SRPRB"/>
    <property type="match status" value="1"/>
</dbReference>
<evidence type="ECO:0000256" key="10">
    <source>
        <dbReference type="SAM" id="Coils"/>
    </source>
</evidence>
<keyword evidence="6" id="KW-0342">GTP-binding</keyword>
<evidence type="ECO:0000256" key="5">
    <source>
        <dbReference type="ARBA" id="ARBA00022989"/>
    </source>
</evidence>
<dbReference type="InterPro" id="IPR019009">
    <property type="entry name" value="SRP_receptor_beta_su"/>
</dbReference>
<keyword evidence="3" id="KW-0547">Nucleotide-binding</keyword>
<evidence type="ECO:0000256" key="2">
    <source>
        <dbReference type="ARBA" id="ARBA00022692"/>
    </source>
</evidence>
<evidence type="ECO:0000256" key="1">
    <source>
        <dbReference type="ARBA" id="ARBA00004586"/>
    </source>
</evidence>
<dbReference type="InterPro" id="IPR024156">
    <property type="entry name" value="Small_GTPase_ARF"/>
</dbReference>
<dbReference type="OMA" id="GNNYQKE"/>
<keyword evidence="10" id="KW-0175">Coiled coil</keyword>
<proteinExistence type="predicted"/>
<keyword evidence="7" id="KW-0472">Membrane</keyword>
<dbReference type="GO" id="GO:0005789">
    <property type="term" value="C:endoplasmic reticulum membrane"/>
    <property type="evidence" value="ECO:0007669"/>
    <property type="project" value="UniProtKB-SubCell"/>
</dbReference>
<protein>
    <recommendedName>
        <fullName evidence="14">Signal recognition particle receptor subunit beta</fullName>
    </recommendedName>
</protein>
<keyword evidence="2" id="KW-0812">Transmembrane</keyword>
<dbReference type="EMBL" id="CAJJDM010000105">
    <property type="protein sequence ID" value="CAD8096827.1"/>
    <property type="molecule type" value="Genomic_DNA"/>
</dbReference>
<keyword evidence="4" id="KW-0256">Endoplasmic reticulum</keyword>
<keyword evidence="13" id="KW-1185">Reference proteome</keyword>
<evidence type="ECO:0000256" key="4">
    <source>
        <dbReference type="ARBA" id="ARBA00022824"/>
    </source>
</evidence>
<comment type="caution">
    <text evidence="12">The sequence shown here is derived from an EMBL/GenBank/DDBJ whole genome shotgun (WGS) entry which is preliminary data.</text>
</comment>
<name>A0A8S1NU31_PARPR</name>
<dbReference type="PANTHER" id="PTHR11711">
    <property type="entry name" value="ADP RIBOSYLATION FACTOR-RELATED"/>
    <property type="match status" value="1"/>
</dbReference>
<sequence>MYYIIAILVLVLAIAFYFKSKRTSGVQTANANNSIIFIVGDKNAGKTSLLYCLSNQNSSIQTTNSIEPNQTELAKPNNQSVIVVDVPGNNYQKEQFLNKIQEAKKIILVTDSSETSQIGATAAILYNILISIPFQKSKIPILIVLNKQDKEKAYKAPDFEMFLSREIEKIKKSRKAVQEQRENTNDRIRFQENQFDINEYPTIKIVEQSVKDCNIQEVQKFIFN</sequence>
<evidence type="ECO:0000256" key="9">
    <source>
        <dbReference type="ARBA" id="ARBA00037847"/>
    </source>
</evidence>
<evidence type="ECO:0000313" key="12">
    <source>
        <dbReference type="EMBL" id="CAD8096827.1"/>
    </source>
</evidence>
<evidence type="ECO:0000256" key="8">
    <source>
        <dbReference type="ARBA" id="ARBA00023170"/>
    </source>
</evidence>
<dbReference type="AlphaFoldDB" id="A0A8S1NU31"/>
<accession>A0A8S1NU31</accession>
<keyword evidence="5" id="KW-1133">Transmembrane helix</keyword>
<dbReference type="Proteomes" id="UP000688137">
    <property type="component" value="Unassembled WGS sequence"/>
</dbReference>
<feature type="coiled-coil region" evidence="10">
    <location>
        <begin position="163"/>
        <end position="194"/>
    </location>
</feature>
<dbReference type="GO" id="GO:0005525">
    <property type="term" value="F:GTP binding"/>
    <property type="evidence" value="ECO:0007669"/>
    <property type="project" value="UniProtKB-KW"/>
</dbReference>
<evidence type="ECO:0000256" key="11">
    <source>
        <dbReference type="SAM" id="SignalP"/>
    </source>
</evidence>
<evidence type="ECO:0000313" key="13">
    <source>
        <dbReference type="Proteomes" id="UP000688137"/>
    </source>
</evidence>
<dbReference type="InterPro" id="IPR005225">
    <property type="entry name" value="Small_GTP-bd"/>
</dbReference>
<keyword evidence="11" id="KW-0732">Signal</keyword>
<keyword evidence="8" id="KW-0675">Receptor</keyword>
<evidence type="ECO:0000256" key="7">
    <source>
        <dbReference type="ARBA" id="ARBA00023136"/>
    </source>
</evidence>
<evidence type="ECO:0000256" key="6">
    <source>
        <dbReference type="ARBA" id="ARBA00023134"/>
    </source>
</evidence>
<feature type="chain" id="PRO_5035927815" description="Signal recognition particle receptor subunit beta" evidence="11">
    <location>
        <begin position="26"/>
        <end position="224"/>
    </location>
</feature>
<evidence type="ECO:0008006" key="14">
    <source>
        <dbReference type="Google" id="ProtNLM"/>
    </source>
</evidence>
<organism evidence="12 13">
    <name type="scientific">Paramecium primaurelia</name>
    <dbReference type="NCBI Taxonomy" id="5886"/>
    <lineage>
        <taxon>Eukaryota</taxon>
        <taxon>Sar</taxon>
        <taxon>Alveolata</taxon>
        <taxon>Ciliophora</taxon>
        <taxon>Intramacronucleata</taxon>
        <taxon>Oligohymenophorea</taxon>
        <taxon>Peniculida</taxon>
        <taxon>Parameciidae</taxon>
        <taxon>Paramecium</taxon>
    </lineage>
</organism>
<feature type="signal peptide" evidence="11">
    <location>
        <begin position="1"/>
        <end position="25"/>
    </location>
</feature>
<reference evidence="12" key="1">
    <citation type="submission" date="2021-01" db="EMBL/GenBank/DDBJ databases">
        <authorList>
            <consortium name="Genoscope - CEA"/>
            <person name="William W."/>
        </authorList>
    </citation>
    <scope>NUCLEOTIDE SEQUENCE</scope>
</reference>
<comment type="subcellular location">
    <subcellularLocation>
        <location evidence="9">Endomembrane system</location>
        <topology evidence="9">Single-pass membrane protein</topology>
    </subcellularLocation>
    <subcellularLocation>
        <location evidence="1">Endoplasmic reticulum membrane</location>
    </subcellularLocation>
</comment>
<dbReference type="NCBIfam" id="TIGR00231">
    <property type="entry name" value="small_GTP"/>
    <property type="match status" value="1"/>
</dbReference>
<gene>
    <name evidence="12" type="ORF">PPRIM_AZ9-3.1.T1020122</name>
</gene>